<comment type="subcellular location">
    <subcellularLocation>
        <location evidence="4">Endosome</location>
        <location evidence="4">Multivesicular body membrane</location>
        <topology evidence="4">Peripheral membrane protein</topology>
    </subcellularLocation>
    <subcellularLocation>
        <location evidence="1 4">Prevacuolar compartment membrane</location>
        <topology evidence="1 4">Peripheral membrane protein</topology>
    </subcellularLocation>
    <subcellularLocation>
        <location evidence="4">Vacuole membrane</location>
        <topology evidence="4">Peripheral membrane protein</topology>
    </subcellularLocation>
</comment>
<keyword evidence="4" id="KW-0926">Vacuole</keyword>
<dbReference type="AlphaFoldDB" id="A0A1G4K0L9"/>
<feature type="domain" description="FUZ/MON1/HPS1 second Longin" evidence="6">
    <location>
        <begin position="320"/>
        <end position="460"/>
    </location>
</feature>
<dbReference type="GO" id="GO:0032585">
    <property type="term" value="C:multivesicular body membrane"/>
    <property type="evidence" value="ECO:0007669"/>
    <property type="project" value="UniProtKB-SubCell"/>
</dbReference>
<keyword evidence="4" id="KW-0653">Protein transport</keyword>
<dbReference type="GO" id="GO:0006623">
    <property type="term" value="P:protein targeting to vacuole"/>
    <property type="evidence" value="ECO:0007669"/>
    <property type="project" value="UniProtKB-UniRule"/>
</dbReference>
<dbReference type="Pfam" id="PF19037">
    <property type="entry name" value="Fuz_longin_2"/>
    <property type="match status" value="1"/>
</dbReference>
<dbReference type="GO" id="GO:0006914">
    <property type="term" value="P:autophagy"/>
    <property type="evidence" value="ECO:0007669"/>
    <property type="project" value="UniProtKB-UniRule"/>
</dbReference>
<dbReference type="Pfam" id="PF19036">
    <property type="entry name" value="Fuz_longin_1"/>
    <property type="match status" value="1"/>
</dbReference>
<feature type="domain" description="FUZ/MON1/HPS1 first Longin" evidence="5">
    <location>
        <begin position="138"/>
        <end position="258"/>
    </location>
</feature>
<gene>
    <name evidence="8" type="ORF">LAMI_0F08702G</name>
</gene>
<proteinExistence type="inferred from homology"/>
<keyword evidence="4" id="KW-0967">Endosome</keyword>
<dbReference type="InterPro" id="IPR004353">
    <property type="entry name" value="Mon1"/>
</dbReference>
<dbReference type="InterPro" id="IPR043972">
    <property type="entry name" value="FUZ/MON1/HPS1_longin_1"/>
</dbReference>
<keyword evidence="9" id="KW-1185">Reference proteome</keyword>
<keyword evidence="4" id="KW-0813">Transport</keyword>
<dbReference type="PRINTS" id="PR01546">
    <property type="entry name" value="YEAST73DUF"/>
</dbReference>
<evidence type="ECO:0000256" key="2">
    <source>
        <dbReference type="ARBA" id="ARBA00008968"/>
    </source>
</evidence>
<dbReference type="GO" id="GO:0016192">
    <property type="term" value="P:vesicle-mediated transport"/>
    <property type="evidence" value="ECO:0007669"/>
    <property type="project" value="InterPro"/>
</dbReference>
<dbReference type="InterPro" id="IPR043971">
    <property type="entry name" value="FUZ/MON1/HPS1_longin_2"/>
</dbReference>
<dbReference type="Proteomes" id="UP000191024">
    <property type="component" value="Chromosome F"/>
</dbReference>
<accession>A0A1G4K0L9</accession>
<evidence type="ECO:0000256" key="1">
    <source>
        <dbReference type="ARBA" id="ARBA00004380"/>
    </source>
</evidence>
<evidence type="ECO:0000259" key="7">
    <source>
        <dbReference type="Pfam" id="PF19038"/>
    </source>
</evidence>
<dbReference type="OrthoDB" id="272411at2759"/>
<dbReference type="EMBL" id="LT598467">
    <property type="protein sequence ID" value="SCU97048.1"/>
    <property type="molecule type" value="Genomic_DNA"/>
</dbReference>
<evidence type="ECO:0000313" key="8">
    <source>
        <dbReference type="EMBL" id="SCU97048.1"/>
    </source>
</evidence>
<dbReference type="GO" id="GO:0035658">
    <property type="term" value="C:Mon1-Ccz1 complex"/>
    <property type="evidence" value="ECO:0007669"/>
    <property type="project" value="TreeGrafter"/>
</dbReference>
<evidence type="ECO:0000256" key="4">
    <source>
        <dbReference type="RuleBase" id="RU367048"/>
    </source>
</evidence>
<sequence length="646" mass="71388">MDFLKNQRLGMRSVSLAGSMRDGIQNDYLDRARVRVPSELVRAPRAPVATTSLDLADTFSQPAAPPIFDDASSAADDVLSYRSSSLGLPGGMSAAGLSAELHQSMHSDNAAPRDVTHELPDVFERALGTTDGSGASDKQFFVLSAAGKPVFTMHGQEELVMGLMGIVHTVVNYFRISGSSLNSLVTSMGSSGQSTAQRFVFLDRPPLLLMAMSAREESQHDLAQQLDFLYSYFVSSMSRKQLSRLFARRENFDLRSFLMPADFDTLHHICDSIANSLRPELLVGALRCLPLRKSVRQSLHTLMLRQLQDADPTDVPKGCLLYGLIVAPGGQLCSVLRPKGHTLHTTDLHLLFSLVFDRFQNLQPDQELWVPVCFPKFNSSGFLHCYIKLLPRPGDDLGHATALPDIVSVGSHTASTAASRQPSFDVPMPNEEAAKRPRCALVLISAQKEGFFAMKTLAQNMLADLEARNLLKYLYVSWDTPFSMASIPAPLVNHFIYKSKRHVQYYAPPTTAWVNQFSNDSSSSTNADSTHDGISVNTKENYYKTLMRYYSHIRANAVAEDGKPFNRSTISFVRWTTEPQTADTNGFVHGPTIVTGVAWLTSSFELYLVCNNGETDRNAVLGSAKNIVSWCRRNESRLFVHDGAVF</sequence>
<keyword evidence="4" id="KW-0472">Membrane</keyword>
<dbReference type="Pfam" id="PF19038">
    <property type="entry name" value="Fuz_longin_3"/>
    <property type="match status" value="1"/>
</dbReference>
<dbReference type="GO" id="GO:0000329">
    <property type="term" value="C:fungal-type vacuole membrane"/>
    <property type="evidence" value="ECO:0007669"/>
    <property type="project" value="TreeGrafter"/>
</dbReference>
<name>A0A1G4K0L9_9SACH</name>
<keyword evidence="4" id="KW-0072">Autophagy</keyword>
<reference evidence="9" key="1">
    <citation type="submission" date="2016-03" db="EMBL/GenBank/DDBJ databases">
        <authorList>
            <person name="Devillers H."/>
        </authorList>
    </citation>
    <scope>NUCLEOTIDE SEQUENCE [LARGE SCALE GENOMIC DNA]</scope>
</reference>
<comment type="similarity">
    <text evidence="2 4">Belongs to the MON1/SAND family.</text>
</comment>
<dbReference type="STRING" id="1230905.A0A1G4K0L9"/>
<evidence type="ECO:0000313" key="9">
    <source>
        <dbReference type="Proteomes" id="UP000191024"/>
    </source>
</evidence>
<dbReference type="PANTHER" id="PTHR13027">
    <property type="entry name" value="SAND PROTEIN-RELATED"/>
    <property type="match status" value="1"/>
</dbReference>
<comment type="function">
    <text evidence="4">Required for multiple vacuole delivery pathways including the cytoplasm to vacuole transport (Cvt), autophagy, pexophagy and endocytosis.</text>
</comment>
<dbReference type="PANTHER" id="PTHR13027:SF7">
    <property type="entry name" value="VACUOLAR FUSION PROTEIN MON1 HOMOLOG"/>
    <property type="match status" value="1"/>
</dbReference>
<protein>
    <recommendedName>
        <fullName evidence="3 4">Vacuolar fusion protein MON1</fullName>
    </recommendedName>
</protein>
<dbReference type="InterPro" id="IPR043970">
    <property type="entry name" value="FUZ/MON1/HPS1_longin_3"/>
</dbReference>
<evidence type="ECO:0000259" key="5">
    <source>
        <dbReference type="Pfam" id="PF19036"/>
    </source>
</evidence>
<feature type="domain" description="FUZ/MON1/HPS1 third Longin" evidence="7">
    <location>
        <begin position="492"/>
        <end position="635"/>
    </location>
</feature>
<evidence type="ECO:0000256" key="3">
    <source>
        <dbReference type="ARBA" id="ARBA00018132"/>
    </source>
</evidence>
<evidence type="ECO:0000259" key="6">
    <source>
        <dbReference type="Pfam" id="PF19037"/>
    </source>
</evidence>
<organism evidence="8 9">
    <name type="scientific">Lachancea mirantina</name>
    <dbReference type="NCBI Taxonomy" id="1230905"/>
    <lineage>
        <taxon>Eukaryota</taxon>
        <taxon>Fungi</taxon>
        <taxon>Dikarya</taxon>
        <taxon>Ascomycota</taxon>
        <taxon>Saccharomycotina</taxon>
        <taxon>Saccharomycetes</taxon>
        <taxon>Saccharomycetales</taxon>
        <taxon>Saccharomycetaceae</taxon>
        <taxon>Lachancea</taxon>
    </lineage>
</organism>